<evidence type="ECO:0000259" key="3">
    <source>
        <dbReference type="PROSITE" id="PS51390"/>
    </source>
</evidence>
<dbReference type="Pfam" id="PF00095">
    <property type="entry name" value="WAP"/>
    <property type="match status" value="2"/>
</dbReference>
<dbReference type="Gene3D" id="4.10.75.10">
    <property type="entry name" value="Elafin-like"/>
    <property type="match status" value="2"/>
</dbReference>
<dbReference type="STRING" id="246437.L9KUY6"/>
<gene>
    <name evidence="4" type="ORF">TREES_T100011882</name>
</gene>
<dbReference type="FunCoup" id="L9KUY6">
    <property type="interactions" value="1"/>
</dbReference>
<evidence type="ECO:0000313" key="5">
    <source>
        <dbReference type="Proteomes" id="UP000011518"/>
    </source>
</evidence>
<dbReference type="GO" id="GO:0004867">
    <property type="term" value="F:serine-type endopeptidase inhibitor activity"/>
    <property type="evidence" value="ECO:0007669"/>
    <property type="project" value="TreeGrafter"/>
</dbReference>
<dbReference type="EMBL" id="KB320638">
    <property type="protein sequence ID" value="ELW66755.1"/>
    <property type="molecule type" value="Genomic_DNA"/>
</dbReference>
<dbReference type="Proteomes" id="UP000011518">
    <property type="component" value="Unassembled WGS sequence"/>
</dbReference>
<sequence length="149" mass="16504">MRTSGFLVLAVILIIGTLAAQAAVVAAPRKGQDAVQGHVLDRDRDPIVGRVPVKGQDPVKGPSIKSGSCPDIKIRCAMLNPPDRCHSDSECQGAKKCFRQKPGFCPEFSLECPFTFLPRCWRDASCSGVRKCCYYNCQQRCMEPWWTLD</sequence>
<feature type="domain" description="WAP" evidence="3">
    <location>
        <begin position="98"/>
        <end position="145"/>
    </location>
</feature>
<feature type="signal peptide" evidence="2">
    <location>
        <begin position="1"/>
        <end position="19"/>
    </location>
</feature>
<dbReference type="GO" id="GO:0045087">
    <property type="term" value="P:innate immune response"/>
    <property type="evidence" value="ECO:0007669"/>
    <property type="project" value="TreeGrafter"/>
</dbReference>
<reference evidence="5" key="2">
    <citation type="journal article" date="2013" name="Nat. Commun.">
        <title>Genome of the Chinese tree shrew.</title>
        <authorList>
            <person name="Fan Y."/>
            <person name="Huang Z.Y."/>
            <person name="Cao C.C."/>
            <person name="Chen C.S."/>
            <person name="Chen Y.X."/>
            <person name="Fan D.D."/>
            <person name="He J."/>
            <person name="Hou H.L."/>
            <person name="Hu L."/>
            <person name="Hu X.T."/>
            <person name="Jiang X.T."/>
            <person name="Lai R."/>
            <person name="Lang Y.S."/>
            <person name="Liang B."/>
            <person name="Liao S.G."/>
            <person name="Mu D."/>
            <person name="Ma Y.Y."/>
            <person name="Niu Y.Y."/>
            <person name="Sun X.Q."/>
            <person name="Xia J.Q."/>
            <person name="Xiao J."/>
            <person name="Xiong Z.Q."/>
            <person name="Xu L."/>
            <person name="Yang L."/>
            <person name="Zhang Y."/>
            <person name="Zhao W."/>
            <person name="Zhao X.D."/>
            <person name="Zheng Y.T."/>
            <person name="Zhou J.M."/>
            <person name="Zhu Y.B."/>
            <person name="Zhang G.J."/>
            <person name="Wang J."/>
            <person name="Yao Y.G."/>
        </authorList>
    </citation>
    <scope>NUCLEOTIDE SEQUENCE [LARGE SCALE GENOMIC DNA]</scope>
</reference>
<evidence type="ECO:0000256" key="2">
    <source>
        <dbReference type="SAM" id="SignalP"/>
    </source>
</evidence>
<dbReference type="PANTHER" id="PTHR19441">
    <property type="entry name" value="WHEY ACDIC PROTEIN WAP"/>
    <property type="match status" value="1"/>
</dbReference>
<keyword evidence="5" id="KW-1185">Reference proteome</keyword>
<dbReference type="PANTHER" id="PTHR19441:SF88">
    <property type="entry name" value="WAP FOUR-DISULFIDE CORE DOMAIN PROTEIN 15B"/>
    <property type="match status" value="1"/>
</dbReference>
<dbReference type="InParanoid" id="L9KUY6"/>
<dbReference type="InterPro" id="IPR036645">
    <property type="entry name" value="Elafin-like_sf"/>
</dbReference>
<evidence type="ECO:0000313" key="4">
    <source>
        <dbReference type="EMBL" id="ELW66755.1"/>
    </source>
</evidence>
<feature type="chain" id="PRO_5003999759" evidence="2">
    <location>
        <begin position="20"/>
        <end position="149"/>
    </location>
</feature>
<dbReference type="GO" id="GO:0019731">
    <property type="term" value="P:antibacterial humoral response"/>
    <property type="evidence" value="ECO:0007669"/>
    <property type="project" value="TreeGrafter"/>
</dbReference>
<dbReference type="PROSITE" id="PS51390">
    <property type="entry name" value="WAP"/>
    <property type="match status" value="1"/>
</dbReference>
<dbReference type="eggNOG" id="ENOG502TEXR">
    <property type="taxonomic scope" value="Eukaryota"/>
</dbReference>
<dbReference type="SUPFAM" id="SSF57256">
    <property type="entry name" value="Elafin-like"/>
    <property type="match status" value="2"/>
</dbReference>
<reference evidence="5" key="1">
    <citation type="submission" date="2012-07" db="EMBL/GenBank/DDBJ databases">
        <title>Genome of the Chinese tree shrew, a rising model animal genetically related to primates.</title>
        <authorList>
            <person name="Zhang G."/>
            <person name="Fan Y."/>
            <person name="Yao Y."/>
            <person name="Huang Z."/>
        </authorList>
    </citation>
    <scope>NUCLEOTIDE SEQUENCE [LARGE SCALE GENOMIC DNA]</scope>
</reference>
<dbReference type="PRINTS" id="PR00003">
    <property type="entry name" value="4DISULPHCORE"/>
</dbReference>
<name>L9KUY6_TUPCH</name>
<dbReference type="InterPro" id="IPR050514">
    <property type="entry name" value="WAP_four-disulfide_core"/>
</dbReference>
<evidence type="ECO:0000256" key="1">
    <source>
        <dbReference type="ARBA" id="ARBA00022690"/>
    </source>
</evidence>
<organism evidence="4 5">
    <name type="scientific">Tupaia chinensis</name>
    <name type="common">Chinese tree shrew</name>
    <name type="synonym">Tupaia belangeri chinensis</name>
    <dbReference type="NCBI Taxonomy" id="246437"/>
    <lineage>
        <taxon>Eukaryota</taxon>
        <taxon>Metazoa</taxon>
        <taxon>Chordata</taxon>
        <taxon>Craniata</taxon>
        <taxon>Vertebrata</taxon>
        <taxon>Euteleostomi</taxon>
        <taxon>Mammalia</taxon>
        <taxon>Eutheria</taxon>
        <taxon>Euarchontoglires</taxon>
        <taxon>Scandentia</taxon>
        <taxon>Tupaiidae</taxon>
        <taxon>Tupaia</taxon>
    </lineage>
</organism>
<dbReference type="SMART" id="SM00217">
    <property type="entry name" value="WAP"/>
    <property type="match status" value="2"/>
</dbReference>
<dbReference type="AlphaFoldDB" id="L9KUY6"/>
<dbReference type="InterPro" id="IPR008197">
    <property type="entry name" value="WAP_dom"/>
</dbReference>
<dbReference type="GO" id="GO:0005615">
    <property type="term" value="C:extracellular space"/>
    <property type="evidence" value="ECO:0007669"/>
    <property type="project" value="TreeGrafter"/>
</dbReference>
<keyword evidence="2" id="KW-0732">Signal</keyword>
<keyword evidence="1" id="KW-0646">Protease inhibitor</keyword>
<protein>
    <submittedName>
        <fullName evidence="4">Elafin</fullName>
    </submittedName>
</protein>
<proteinExistence type="predicted"/>
<accession>L9KUY6</accession>